<proteinExistence type="inferred from homology"/>
<dbReference type="InterPro" id="IPR001128">
    <property type="entry name" value="Cyt_P450"/>
</dbReference>
<dbReference type="InterPro" id="IPR017972">
    <property type="entry name" value="Cyt_P450_CS"/>
</dbReference>
<keyword evidence="10" id="KW-1185">Reference proteome</keyword>
<keyword evidence="3 7" id="KW-0479">Metal-binding</keyword>
<evidence type="ECO:0000313" key="9">
    <source>
        <dbReference type="EMBL" id="MFC5910417.1"/>
    </source>
</evidence>
<dbReference type="InterPro" id="IPR050196">
    <property type="entry name" value="Cytochrome_P450_Monoox"/>
</dbReference>
<keyword evidence="4 7" id="KW-0560">Oxidoreductase</keyword>
<dbReference type="PROSITE" id="PS00086">
    <property type="entry name" value="CYTOCHROME_P450"/>
    <property type="match status" value="1"/>
</dbReference>
<dbReference type="PRINTS" id="PR00463">
    <property type="entry name" value="EP450I"/>
</dbReference>
<evidence type="ECO:0000256" key="4">
    <source>
        <dbReference type="ARBA" id="ARBA00023002"/>
    </source>
</evidence>
<dbReference type="Proteomes" id="UP001596174">
    <property type="component" value="Unassembled WGS sequence"/>
</dbReference>
<organism evidence="9 10">
    <name type="scientific">Streptacidiphilus monticola</name>
    <dbReference type="NCBI Taxonomy" id="2161674"/>
    <lineage>
        <taxon>Bacteria</taxon>
        <taxon>Bacillati</taxon>
        <taxon>Actinomycetota</taxon>
        <taxon>Actinomycetes</taxon>
        <taxon>Kitasatosporales</taxon>
        <taxon>Streptomycetaceae</taxon>
        <taxon>Streptacidiphilus</taxon>
    </lineage>
</organism>
<evidence type="ECO:0000256" key="8">
    <source>
        <dbReference type="SAM" id="MobiDB-lite"/>
    </source>
</evidence>
<keyword evidence="6 7" id="KW-0503">Monooxygenase</keyword>
<dbReference type="RefSeq" id="WP_380587551.1">
    <property type="nucleotide sequence ID" value="NZ_JBHSQJ010000118.1"/>
</dbReference>
<protein>
    <submittedName>
        <fullName evidence="9">Cytochrome P450</fullName>
    </submittedName>
</protein>
<keyword evidence="5 7" id="KW-0408">Iron</keyword>
<feature type="compositionally biased region" description="Low complexity" evidence="8">
    <location>
        <begin position="456"/>
        <end position="467"/>
    </location>
</feature>
<sequence>MPDVASLPAPPGRLPLIGHVAKLGRDPLGFLKSLGPLGDAACVRIGTLPVVFLNTPDLVHEVLVTQARSFHKGRFFDRLRDLVGNGLPNSDGPTHLRNRRLMQPAFHHTRIAGYGAVMSEHASALADSWHEGQVLDVDRLMGRLVTSTLAETMFSRGLGSRAIDTVQRNVPVIIENLLLRTVAPKALDRLPIPANRRFDAATRELLEVIDDVVAAARAAGPAGGADLLSVLLEAQDAETGESLTDSEIRDELGSILFAGVETSATALTWALHEIAGDREVERRLLDELDSVLRGRAPSWEDVPRLPYLRQVLNETLRLHGVTLLMRRAVEPVTVGGIDLPAGAEVAFSLYALQVDPRTFADPGRFDPDRWLPERAAELPRHAFIPFGAGTRKCIGEGWAWTEMTIALATLLSRWRFRPAPGPRPREVAAAVPHPDRLRMTVNRREPRPADGDGTGPARQAAQPHPAA</sequence>
<dbReference type="InterPro" id="IPR036396">
    <property type="entry name" value="Cyt_P450_sf"/>
</dbReference>
<gene>
    <name evidence="9" type="ORF">ACFP3V_24755</name>
</gene>
<accession>A0ABW1G9X6</accession>
<dbReference type="PANTHER" id="PTHR24291">
    <property type="entry name" value="CYTOCHROME P450 FAMILY 4"/>
    <property type="match status" value="1"/>
</dbReference>
<dbReference type="EMBL" id="JBHSQJ010000118">
    <property type="protein sequence ID" value="MFC5910417.1"/>
    <property type="molecule type" value="Genomic_DNA"/>
</dbReference>
<keyword evidence="2 7" id="KW-0349">Heme</keyword>
<dbReference type="InterPro" id="IPR002401">
    <property type="entry name" value="Cyt_P450_E_grp-I"/>
</dbReference>
<dbReference type="Pfam" id="PF00067">
    <property type="entry name" value="p450"/>
    <property type="match status" value="1"/>
</dbReference>
<evidence type="ECO:0000256" key="6">
    <source>
        <dbReference type="ARBA" id="ARBA00023033"/>
    </source>
</evidence>
<comment type="caution">
    <text evidence="9">The sequence shown here is derived from an EMBL/GenBank/DDBJ whole genome shotgun (WGS) entry which is preliminary data.</text>
</comment>
<dbReference type="CDD" id="cd11049">
    <property type="entry name" value="CYP170A1-like"/>
    <property type="match status" value="1"/>
</dbReference>
<dbReference type="SUPFAM" id="SSF48264">
    <property type="entry name" value="Cytochrome P450"/>
    <property type="match status" value="1"/>
</dbReference>
<evidence type="ECO:0000313" key="10">
    <source>
        <dbReference type="Proteomes" id="UP001596174"/>
    </source>
</evidence>
<name>A0ABW1G9X6_9ACTN</name>
<feature type="compositionally biased region" description="Basic and acidic residues" evidence="8">
    <location>
        <begin position="433"/>
        <end position="450"/>
    </location>
</feature>
<evidence type="ECO:0000256" key="2">
    <source>
        <dbReference type="ARBA" id="ARBA00022617"/>
    </source>
</evidence>
<dbReference type="PANTHER" id="PTHR24291:SF50">
    <property type="entry name" value="BIFUNCTIONAL ALBAFLAVENONE MONOOXYGENASE_TERPENE SYNTHASE"/>
    <property type="match status" value="1"/>
</dbReference>
<evidence type="ECO:0000256" key="5">
    <source>
        <dbReference type="ARBA" id="ARBA00023004"/>
    </source>
</evidence>
<evidence type="ECO:0000256" key="3">
    <source>
        <dbReference type="ARBA" id="ARBA00022723"/>
    </source>
</evidence>
<evidence type="ECO:0000256" key="1">
    <source>
        <dbReference type="ARBA" id="ARBA00010617"/>
    </source>
</evidence>
<dbReference type="Gene3D" id="1.10.630.10">
    <property type="entry name" value="Cytochrome P450"/>
    <property type="match status" value="1"/>
</dbReference>
<reference evidence="10" key="1">
    <citation type="journal article" date="2019" name="Int. J. Syst. Evol. Microbiol.">
        <title>The Global Catalogue of Microorganisms (GCM) 10K type strain sequencing project: providing services to taxonomists for standard genome sequencing and annotation.</title>
        <authorList>
            <consortium name="The Broad Institute Genomics Platform"/>
            <consortium name="The Broad Institute Genome Sequencing Center for Infectious Disease"/>
            <person name="Wu L."/>
            <person name="Ma J."/>
        </authorList>
    </citation>
    <scope>NUCLEOTIDE SEQUENCE [LARGE SCALE GENOMIC DNA]</scope>
    <source>
        <strain evidence="10">JCM 4816</strain>
    </source>
</reference>
<feature type="region of interest" description="Disordered" evidence="8">
    <location>
        <begin position="421"/>
        <end position="467"/>
    </location>
</feature>
<evidence type="ECO:0000256" key="7">
    <source>
        <dbReference type="RuleBase" id="RU000461"/>
    </source>
</evidence>
<comment type="similarity">
    <text evidence="1 7">Belongs to the cytochrome P450 family.</text>
</comment>
<dbReference type="PRINTS" id="PR00385">
    <property type="entry name" value="P450"/>
</dbReference>